<dbReference type="GeneID" id="25414260"/>
<sequence>MSNTSDAESSSHKSSRSTTPDSTSTYRYSHEPFDTFGEKVRALAPDIGAKSVEEIVRLPGGSFNRIIAATLYRHDPAAAVEKVVLRIPRFAEDGDSPNEDMRTQFAILEALERFGVGVGQPESKTKTKSTSSLQELLSTQLDAWVQHELSNPRRSFVVDMFRRLQEMYTEMEELGFFQERPSLDSNVLYHWDLEPRNIMVDRRATDRTSDITTSYQLEVTGVLDWDDVFVVPSILARKPPVWLWDFSEDESLPSLILAYYDGDVDLLPPELSLRPAIVCQRKTYSPASREAYLDDAYGRGRWLRRLWRFALDGFSDSQHIDRFKNFDEAWSEYKETSSGF</sequence>
<dbReference type="InterPro" id="IPR011009">
    <property type="entry name" value="Kinase-like_dom_sf"/>
</dbReference>
<dbReference type="PANTHER" id="PTHR21310">
    <property type="entry name" value="AMINOGLYCOSIDE PHOSPHOTRANSFERASE-RELATED-RELATED"/>
    <property type="match status" value="1"/>
</dbReference>
<gene>
    <name evidence="3" type="ORF">M436DRAFT_67711</name>
</gene>
<dbReference type="Proteomes" id="UP000027730">
    <property type="component" value="Unassembled WGS sequence"/>
</dbReference>
<evidence type="ECO:0000313" key="3">
    <source>
        <dbReference type="EMBL" id="KEQ69028.1"/>
    </source>
</evidence>
<dbReference type="EMBL" id="KL584724">
    <property type="protein sequence ID" value="KEQ69028.1"/>
    <property type="molecule type" value="Genomic_DNA"/>
</dbReference>
<proteinExistence type="predicted"/>
<dbReference type="AlphaFoldDB" id="A0A074W803"/>
<reference evidence="3 4" key="1">
    <citation type="journal article" date="2014" name="BMC Genomics">
        <title>Genome sequencing of four Aureobasidium pullulans varieties: biotechnological potential, stress tolerance, and description of new species.</title>
        <authorList>
            <person name="Gostin Ar C."/>
            <person name="Ohm R.A."/>
            <person name="Kogej T."/>
            <person name="Sonjak S."/>
            <person name="Turk M."/>
            <person name="Zajc J."/>
            <person name="Zalar P."/>
            <person name="Grube M."/>
            <person name="Sun H."/>
            <person name="Han J."/>
            <person name="Sharma A."/>
            <person name="Chiniquy J."/>
            <person name="Ngan C.Y."/>
            <person name="Lipzen A."/>
            <person name="Barry K."/>
            <person name="Grigoriev I.V."/>
            <person name="Gunde-Cimerman N."/>
        </authorList>
    </citation>
    <scope>NUCLEOTIDE SEQUENCE [LARGE SCALE GENOMIC DNA]</scope>
    <source>
        <strain evidence="3 4">CBS 147.97</strain>
    </source>
</reference>
<dbReference type="InterPro" id="IPR000719">
    <property type="entry name" value="Prot_kinase_dom"/>
</dbReference>
<feature type="region of interest" description="Disordered" evidence="1">
    <location>
        <begin position="1"/>
        <end position="30"/>
    </location>
</feature>
<dbReference type="PANTHER" id="PTHR21310:SF56">
    <property type="entry name" value="AMINOGLYCOSIDE PHOSPHOTRANSFERASE DOMAIN-CONTAINING PROTEIN"/>
    <property type="match status" value="1"/>
</dbReference>
<name>A0A074W803_9PEZI</name>
<feature type="domain" description="Protein kinase" evidence="2">
    <location>
        <begin position="52"/>
        <end position="340"/>
    </location>
</feature>
<accession>A0A074W803</accession>
<dbReference type="GO" id="GO:0004672">
    <property type="term" value="F:protein kinase activity"/>
    <property type="evidence" value="ECO:0007669"/>
    <property type="project" value="InterPro"/>
</dbReference>
<dbReference type="PROSITE" id="PS50011">
    <property type="entry name" value="PROTEIN_KINASE_DOM"/>
    <property type="match status" value="1"/>
</dbReference>
<dbReference type="GO" id="GO:0005524">
    <property type="term" value="F:ATP binding"/>
    <property type="evidence" value="ECO:0007669"/>
    <property type="project" value="InterPro"/>
</dbReference>
<dbReference type="OrthoDB" id="10003767at2759"/>
<protein>
    <recommendedName>
        <fullName evidence="2">Protein kinase domain-containing protein</fullName>
    </recommendedName>
</protein>
<feature type="compositionally biased region" description="Low complexity" evidence="1">
    <location>
        <begin position="16"/>
        <end position="27"/>
    </location>
</feature>
<evidence type="ECO:0000256" key="1">
    <source>
        <dbReference type="SAM" id="MobiDB-lite"/>
    </source>
</evidence>
<dbReference type="InterPro" id="IPR051678">
    <property type="entry name" value="AGP_Transferase"/>
</dbReference>
<keyword evidence="4" id="KW-1185">Reference proteome</keyword>
<evidence type="ECO:0000313" key="4">
    <source>
        <dbReference type="Proteomes" id="UP000027730"/>
    </source>
</evidence>
<organism evidence="3 4">
    <name type="scientific">Aureobasidium namibiae CBS 147.97</name>
    <dbReference type="NCBI Taxonomy" id="1043004"/>
    <lineage>
        <taxon>Eukaryota</taxon>
        <taxon>Fungi</taxon>
        <taxon>Dikarya</taxon>
        <taxon>Ascomycota</taxon>
        <taxon>Pezizomycotina</taxon>
        <taxon>Dothideomycetes</taxon>
        <taxon>Dothideomycetidae</taxon>
        <taxon>Dothideales</taxon>
        <taxon>Saccotheciaceae</taxon>
        <taxon>Aureobasidium</taxon>
    </lineage>
</organism>
<dbReference type="RefSeq" id="XP_013423191.1">
    <property type="nucleotide sequence ID" value="XM_013567737.1"/>
</dbReference>
<evidence type="ECO:0000259" key="2">
    <source>
        <dbReference type="PROSITE" id="PS50011"/>
    </source>
</evidence>
<dbReference type="SUPFAM" id="SSF56112">
    <property type="entry name" value="Protein kinase-like (PK-like)"/>
    <property type="match status" value="1"/>
</dbReference>
<dbReference type="HOGENOM" id="CLU_063903_0_0_1"/>